<keyword evidence="1" id="KW-0812">Transmembrane</keyword>
<proteinExistence type="predicted"/>
<evidence type="ECO:0000313" key="3">
    <source>
        <dbReference type="Proteomes" id="UP000808388"/>
    </source>
</evidence>
<keyword evidence="1" id="KW-1133">Transmembrane helix</keyword>
<dbReference type="Proteomes" id="UP000808388">
    <property type="component" value="Unassembled WGS sequence"/>
</dbReference>
<dbReference type="AlphaFoldDB" id="A0A9D6QUB8"/>
<feature type="transmembrane region" description="Helical" evidence="1">
    <location>
        <begin position="12"/>
        <end position="31"/>
    </location>
</feature>
<keyword evidence="1" id="KW-0472">Membrane</keyword>
<evidence type="ECO:0000313" key="2">
    <source>
        <dbReference type="EMBL" id="MBI3627803.1"/>
    </source>
</evidence>
<accession>A0A9D6QUB8</accession>
<comment type="caution">
    <text evidence="2">The sequence shown here is derived from an EMBL/GenBank/DDBJ whole genome shotgun (WGS) entry which is preliminary data.</text>
</comment>
<name>A0A9D6QUB8_9BACT</name>
<gene>
    <name evidence="2" type="ORF">HY220_03640</name>
</gene>
<organism evidence="2 3">
    <name type="scientific">Candidatus Sungiibacteriota bacterium</name>
    <dbReference type="NCBI Taxonomy" id="2750080"/>
    <lineage>
        <taxon>Bacteria</taxon>
        <taxon>Candidatus Sungiibacteriota</taxon>
    </lineage>
</organism>
<reference evidence="2" key="1">
    <citation type="submission" date="2020-07" db="EMBL/GenBank/DDBJ databases">
        <title>Huge and variable diversity of episymbiotic CPR bacteria and DPANN archaea in groundwater ecosystems.</title>
        <authorList>
            <person name="He C.Y."/>
            <person name="Keren R."/>
            <person name="Whittaker M."/>
            <person name="Farag I.F."/>
            <person name="Doudna J."/>
            <person name="Cate J.H.D."/>
            <person name="Banfield J.F."/>
        </authorList>
    </citation>
    <scope>NUCLEOTIDE SEQUENCE</scope>
    <source>
        <strain evidence="2">NC_groundwater_972_Pr1_S-0.2um_49_27</strain>
    </source>
</reference>
<dbReference type="EMBL" id="JACQCQ010000013">
    <property type="protein sequence ID" value="MBI3627803.1"/>
    <property type="molecule type" value="Genomic_DNA"/>
</dbReference>
<protein>
    <submittedName>
        <fullName evidence="2">Uncharacterized protein</fullName>
    </submittedName>
</protein>
<evidence type="ECO:0000256" key="1">
    <source>
        <dbReference type="SAM" id="Phobius"/>
    </source>
</evidence>
<sequence length="165" mass="18184">MKKQDQEVRGAMLAVLVGFAGLMIFVSWVLYTAPQVPKRSKVASAVLSETEKLVFISLSAIAGQEDVFIRQMALRYGRDPVAVEEAVRVFDEEIRDAGALWVESHQKDYDPFEYLAKARVIARKAEPGLRRLCRQLGEGTCPAGLFKDPRGLPVARSGGLPPLLA</sequence>